<feature type="transmembrane region" description="Helical" evidence="1">
    <location>
        <begin position="30"/>
        <end position="50"/>
    </location>
</feature>
<organism evidence="2 3">
    <name type="scientific">Evansella alkalicola</name>
    <dbReference type="NCBI Taxonomy" id="745819"/>
    <lineage>
        <taxon>Bacteria</taxon>
        <taxon>Bacillati</taxon>
        <taxon>Bacillota</taxon>
        <taxon>Bacilli</taxon>
        <taxon>Bacillales</taxon>
        <taxon>Bacillaceae</taxon>
        <taxon>Evansella</taxon>
    </lineage>
</organism>
<accession>A0ABS6K1P2</accession>
<keyword evidence="1" id="KW-0472">Membrane</keyword>
<feature type="transmembrane region" description="Helical" evidence="1">
    <location>
        <begin position="157"/>
        <end position="177"/>
    </location>
</feature>
<gene>
    <name evidence="2" type="ORF">KS407_18220</name>
</gene>
<feature type="transmembrane region" description="Helical" evidence="1">
    <location>
        <begin position="62"/>
        <end position="84"/>
    </location>
</feature>
<protein>
    <submittedName>
        <fullName evidence="2">Uncharacterized protein</fullName>
    </submittedName>
</protein>
<evidence type="ECO:0000313" key="3">
    <source>
        <dbReference type="Proteomes" id="UP000790580"/>
    </source>
</evidence>
<dbReference type="RefSeq" id="WP_088074514.1">
    <property type="nucleotide sequence ID" value="NZ_JAHQCR010000075.1"/>
</dbReference>
<dbReference type="Proteomes" id="UP000790580">
    <property type="component" value="Unassembled WGS sequence"/>
</dbReference>
<comment type="caution">
    <text evidence="2">The sequence shown here is derived from an EMBL/GenBank/DDBJ whole genome shotgun (WGS) entry which is preliminary data.</text>
</comment>
<reference evidence="2 3" key="1">
    <citation type="submission" date="2021-06" db="EMBL/GenBank/DDBJ databases">
        <title>Bacillus sp. RD4P76, an endophyte from a halophyte.</title>
        <authorList>
            <person name="Sun J.-Q."/>
        </authorList>
    </citation>
    <scope>NUCLEOTIDE SEQUENCE [LARGE SCALE GENOMIC DNA]</scope>
    <source>
        <strain evidence="2 3">JCM 17098</strain>
    </source>
</reference>
<keyword evidence="1" id="KW-1133">Transmembrane helix</keyword>
<feature type="transmembrane region" description="Helical" evidence="1">
    <location>
        <begin position="7"/>
        <end position="24"/>
    </location>
</feature>
<sequence length="202" mass="22360">MMNKSGIYGGILLPVITGGFAIAVNEPYYFSGVGIIIIIIISLLSLVSAYGSLTLKHEDQKWSVLFVAMYGDATALFLLMIGWIVTGKSMIVGMVYLFIFLAMLIWIHINSERVANALHRGTENLFRILKPIGVLFLLSSISFSSGQLGFDLASQEILTILYASTFLAIALFFLAWFHSITVKIKNPDWTAAEKLEDIDLLD</sequence>
<dbReference type="EMBL" id="JAHQCR010000075">
    <property type="protein sequence ID" value="MBU9723357.1"/>
    <property type="molecule type" value="Genomic_DNA"/>
</dbReference>
<name>A0ABS6K1P2_9BACI</name>
<evidence type="ECO:0000313" key="2">
    <source>
        <dbReference type="EMBL" id="MBU9723357.1"/>
    </source>
</evidence>
<proteinExistence type="predicted"/>
<keyword evidence="1" id="KW-0812">Transmembrane</keyword>
<feature type="transmembrane region" description="Helical" evidence="1">
    <location>
        <begin position="90"/>
        <end position="107"/>
    </location>
</feature>
<feature type="transmembrane region" description="Helical" evidence="1">
    <location>
        <begin position="128"/>
        <end position="145"/>
    </location>
</feature>
<keyword evidence="3" id="KW-1185">Reference proteome</keyword>
<evidence type="ECO:0000256" key="1">
    <source>
        <dbReference type="SAM" id="Phobius"/>
    </source>
</evidence>